<keyword evidence="2" id="KW-1185">Reference proteome</keyword>
<evidence type="ECO:0000313" key="2">
    <source>
        <dbReference type="Proteomes" id="UP001085076"/>
    </source>
</evidence>
<protein>
    <submittedName>
        <fullName evidence="1">Uncharacterized protein</fullName>
    </submittedName>
</protein>
<proteinExistence type="predicted"/>
<organism evidence="1 2">
    <name type="scientific">Dioscorea zingiberensis</name>
    <dbReference type="NCBI Taxonomy" id="325984"/>
    <lineage>
        <taxon>Eukaryota</taxon>
        <taxon>Viridiplantae</taxon>
        <taxon>Streptophyta</taxon>
        <taxon>Embryophyta</taxon>
        <taxon>Tracheophyta</taxon>
        <taxon>Spermatophyta</taxon>
        <taxon>Magnoliopsida</taxon>
        <taxon>Liliopsida</taxon>
        <taxon>Dioscoreales</taxon>
        <taxon>Dioscoreaceae</taxon>
        <taxon>Dioscorea</taxon>
    </lineage>
</organism>
<reference evidence="1" key="1">
    <citation type="submission" date="2021-03" db="EMBL/GenBank/DDBJ databases">
        <authorList>
            <person name="Li Z."/>
            <person name="Yang C."/>
        </authorList>
    </citation>
    <scope>NUCLEOTIDE SEQUENCE</scope>
    <source>
        <strain evidence="1">Dzin_1.0</strain>
        <tissue evidence="1">Leaf</tissue>
    </source>
</reference>
<gene>
    <name evidence="1" type="ORF">J5N97_030309</name>
</gene>
<reference evidence="1" key="2">
    <citation type="journal article" date="2022" name="Hortic Res">
        <title>The genome of Dioscorea zingiberensis sheds light on the biosynthesis, origin and evolution of the medicinally important diosgenin saponins.</title>
        <authorList>
            <person name="Li Y."/>
            <person name="Tan C."/>
            <person name="Li Z."/>
            <person name="Guo J."/>
            <person name="Li S."/>
            <person name="Chen X."/>
            <person name="Wang C."/>
            <person name="Dai X."/>
            <person name="Yang H."/>
            <person name="Song W."/>
            <person name="Hou L."/>
            <person name="Xu J."/>
            <person name="Tong Z."/>
            <person name="Xu A."/>
            <person name="Yuan X."/>
            <person name="Wang W."/>
            <person name="Yang Q."/>
            <person name="Chen L."/>
            <person name="Sun Z."/>
            <person name="Wang K."/>
            <person name="Pan B."/>
            <person name="Chen J."/>
            <person name="Bao Y."/>
            <person name="Liu F."/>
            <person name="Qi X."/>
            <person name="Gang D.R."/>
            <person name="Wen J."/>
            <person name="Li J."/>
        </authorList>
    </citation>
    <scope>NUCLEOTIDE SEQUENCE</scope>
    <source>
        <strain evidence="1">Dzin_1.0</strain>
    </source>
</reference>
<dbReference type="EMBL" id="JAGGNH010000010">
    <property type="protein sequence ID" value="KAJ0962481.1"/>
    <property type="molecule type" value="Genomic_DNA"/>
</dbReference>
<dbReference type="AlphaFoldDB" id="A0A9D5BX83"/>
<dbReference type="Proteomes" id="UP001085076">
    <property type="component" value="Miscellaneous, Linkage group lg10"/>
</dbReference>
<name>A0A9D5BX83_9LILI</name>
<sequence length="101" mass="11848">MHHGIRGKTGSLPHCSRFRFQPWSSVQLQPNWRPWFPAFPASCCVSWCTSFGQRQPSSSCKEKGRTSRGLQVNRVKLDLLRTTGEWTYWTFSYSDRVFIEF</sequence>
<accession>A0A9D5BX83</accession>
<evidence type="ECO:0000313" key="1">
    <source>
        <dbReference type="EMBL" id="KAJ0962481.1"/>
    </source>
</evidence>
<comment type="caution">
    <text evidence="1">The sequence shown here is derived from an EMBL/GenBank/DDBJ whole genome shotgun (WGS) entry which is preliminary data.</text>
</comment>